<dbReference type="EMBL" id="FWFL01000002">
    <property type="protein sequence ID" value="SLN18811.1"/>
    <property type="molecule type" value="Genomic_DNA"/>
</dbReference>
<reference evidence="1 2" key="1">
    <citation type="submission" date="2017-03" db="EMBL/GenBank/DDBJ databases">
        <authorList>
            <person name="Afonso C.L."/>
            <person name="Miller P.J."/>
            <person name="Scott M.A."/>
            <person name="Spackman E."/>
            <person name="Goraichik I."/>
            <person name="Dimitrov K.M."/>
            <person name="Suarez D.L."/>
            <person name="Swayne D.E."/>
        </authorList>
    </citation>
    <scope>NUCLEOTIDE SEQUENCE [LARGE SCALE GENOMIC DNA]</scope>
    <source>
        <strain evidence="1 2">CECT 8287</strain>
    </source>
</reference>
<dbReference type="Proteomes" id="UP000193827">
    <property type="component" value="Unassembled WGS sequence"/>
</dbReference>
<accession>A0A1Y5RNC6</accession>
<evidence type="ECO:0000313" key="1">
    <source>
        <dbReference type="EMBL" id="SLN18811.1"/>
    </source>
</evidence>
<proteinExistence type="predicted"/>
<sequence>MKAIGDFYFKDENGAWMLEMLKTHDLRSLDYIRAKWVPTFQYRALTQPITSDTVNTAIAVEIRIDAETRCGATP</sequence>
<gene>
    <name evidence="1" type="ORF">PEL8287_00759</name>
</gene>
<keyword evidence="2" id="KW-1185">Reference proteome</keyword>
<evidence type="ECO:0000313" key="2">
    <source>
        <dbReference type="Proteomes" id="UP000193827"/>
    </source>
</evidence>
<protein>
    <submittedName>
        <fullName evidence="1">Uncharacterized protein</fullName>
    </submittedName>
</protein>
<organism evidence="1 2">
    <name type="scientific">Roseovarius litorisediminis</name>
    <dbReference type="NCBI Taxonomy" id="1312363"/>
    <lineage>
        <taxon>Bacteria</taxon>
        <taxon>Pseudomonadati</taxon>
        <taxon>Pseudomonadota</taxon>
        <taxon>Alphaproteobacteria</taxon>
        <taxon>Rhodobacterales</taxon>
        <taxon>Roseobacteraceae</taxon>
        <taxon>Roseovarius</taxon>
    </lineage>
</organism>
<name>A0A1Y5RNC6_9RHOB</name>
<dbReference type="AlphaFoldDB" id="A0A1Y5RNC6"/>